<gene>
    <name evidence="10" type="ORF">CJOHNSTONI_LOCUS6266</name>
</gene>
<dbReference type="SMART" id="SM00355">
    <property type="entry name" value="ZnF_C2H2"/>
    <property type="match status" value="3"/>
</dbReference>
<sequence>MRKDWSFVIIFGHRSCGLPECIKAVLSANATNITSLDWWSAINIFRKEFDYFHIPYFSIMYLSYYFVLYVLPLYISQITVSNEGDEAIQAVTRNDDEIRTVANDGKAIKKWCECKVCNKPFKWSSDLERHGLKHRNERPFKCHVCNKTFKEFRVLKIHHLTHGNGRKFKCAMCDKAFKQRRYLKRHMKAHKDIEKTLKCDVCGKAFEYSSHAHIDAWKRAAIGM</sequence>
<dbReference type="GO" id="GO:0000122">
    <property type="term" value="P:negative regulation of transcription by RNA polymerase II"/>
    <property type="evidence" value="ECO:0007669"/>
    <property type="project" value="UniProtKB-ARBA"/>
</dbReference>
<dbReference type="InterPro" id="IPR050331">
    <property type="entry name" value="Zinc_finger"/>
</dbReference>
<dbReference type="GO" id="GO:0008270">
    <property type="term" value="F:zinc ion binding"/>
    <property type="evidence" value="ECO:0007669"/>
    <property type="project" value="UniProtKB-KW"/>
</dbReference>
<evidence type="ECO:0000256" key="5">
    <source>
        <dbReference type="ARBA" id="ARBA00022833"/>
    </source>
</evidence>
<evidence type="ECO:0000256" key="6">
    <source>
        <dbReference type="ARBA" id="ARBA00023242"/>
    </source>
</evidence>
<evidence type="ECO:0000313" key="10">
    <source>
        <dbReference type="EMBL" id="CAG9536333.1"/>
    </source>
</evidence>
<evidence type="ECO:0000256" key="2">
    <source>
        <dbReference type="ARBA" id="ARBA00022723"/>
    </source>
</evidence>
<dbReference type="GO" id="GO:0005634">
    <property type="term" value="C:nucleus"/>
    <property type="evidence" value="ECO:0007669"/>
    <property type="project" value="UniProtKB-SubCell"/>
</dbReference>
<feature type="domain" description="C2H2-type" evidence="9">
    <location>
        <begin position="168"/>
        <end position="195"/>
    </location>
</feature>
<keyword evidence="8" id="KW-0812">Transmembrane</keyword>
<dbReference type="InterPro" id="IPR013087">
    <property type="entry name" value="Znf_C2H2_type"/>
</dbReference>
<keyword evidence="2" id="KW-0479">Metal-binding</keyword>
<keyword evidence="4 7" id="KW-0863">Zinc-finger</keyword>
<comment type="subcellular location">
    <subcellularLocation>
        <location evidence="1">Nucleus</location>
    </subcellularLocation>
</comment>
<keyword evidence="3" id="KW-0677">Repeat</keyword>
<dbReference type="Proteomes" id="UP000746747">
    <property type="component" value="Unassembled WGS sequence"/>
</dbReference>
<keyword evidence="8" id="KW-0472">Membrane</keyword>
<dbReference type="Gene3D" id="3.30.160.60">
    <property type="entry name" value="Classic Zinc Finger"/>
    <property type="match status" value="3"/>
</dbReference>
<feature type="domain" description="C2H2-type" evidence="9">
    <location>
        <begin position="112"/>
        <end position="139"/>
    </location>
</feature>
<feature type="transmembrane region" description="Helical" evidence="8">
    <location>
        <begin position="54"/>
        <end position="75"/>
    </location>
</feature>
<dbReference type="PROSITE" id="PS50157">
    <property type="entry name" value="ZINC_FINGER_C2H2_2"/>
    <property type="match status" value="3"/>
</dbReference>
<keyword evidence="11" id="KW-1185">Reference proteome</keyword>
<dbReference type="InterPro" id="IPR036236">
    <property type="entry name" value="Znf_C2H2_sf"/>
</dbReference>
<protein>
    <recommendedName>
        <fullName evidence="9">C2H2-type domain-containing protein</fullName>
    </recommendedName>
</protein>
<evidence type="ECO:0000256" key="8">
    <source>
        <dbReference type="SAM" id="Phobius"/>
    </source>
</evidence>
<dbReference type="PANTHER" id="PTHR16515:SF66">
    <property type="entry name" value="C2H2-TYPE DOMAIN-CONTAINING PROTEIN"/>
    <property type="match status" value="1"/>
</dbReference>
<evidence type="ECO:0000256" key="3">
    <source>
        <dbReference type="ARBA" id="ARBA00022737"/>
    </source>
</evidence>
<dbReference type="AlphaFoldDB" id="A0A8J2LZM4"/>
<evidence type="ECO:0000256" key="4">
    <source>
        <dbReference type="ARBA" id="ARBA00022771"/>
    </source>
</evidence>
<name>A0A8J2LZM4_9BILA</name>
<dbReference type="Pfam" id="PF00096">
    <property type="entry name" value="zf-C2H2"/>
    <property type="match status" value="2"/>
</dbReference>
<dbReference type="FunFam" id="3.30.160.60:FF:000446">
    <property type="entry name" value="Zinc finger protein"/>
    <property type="match status" value="2"/>
</dbReference>
<proteinExistence type="predicted"/>
<dbReference type="PROSITE" id="PS00028">
    <property type="entry name" value="ZINC_FINGER_C2H2_1"/>
    <property type="match status" value="3"/>
</dbReference>
<organism evidence="10 11">
    <name type="scientific">Cercopithifilaria johnstoni</name>
    <dbReference type="NCBI Taxonomy" id="2874296"/>
    <lineage>
        <taxon>Eukaryota</taxon>
        <taxon>Metazoa</taxon>
        <taxon>Ecdysozoa</taxon>
        <taxon>Nematoda</taxon>
        <taxon>Chromadorea</taxon>
        <taxon>Rhabditida</taxon>
        <taxon>Spirurina</taxon>
        <taxon>Spiruromorpha</taxon>
        <taxon>Filarioidea</taxon>
        <taxon>Onchocercidae</taxon>
        <taxon>Cercopithifilaria</taxon>
    </lineage>
</organism>
<dbReference type="SUPFAM" id="SSF57667">
    <property type="entry name" value="beta-beta-alpha zinc fingers"/>
    <property type="match status" value="2"/>
</dbReference>
<keyword evidence="5" id="KW-0862">Zinc</keyword>
<feature type="domain" description="C2H2-type" evidence="9">
    <location>
        <begin position="140"/>
        <end position="167"/>
    </location>
</feature>
<reference evidence="10" key="1">
    <citation type="submission" date="2021-09" db="EMBL/GenBank/DDBJ databases">
        <authorList>
            <consortium name="Pathogen Informatics"/>
        </authorList>
    </citation>
    <scope>NUCLEOTIDE SEQUENCE</scope>
</reference>
<evidence type="ECO:0000313" key="11">
    <source>
        <dbReference type="Proteomes" id="UP000746747"/>
    </source>
</evidence>
<accession>A0A8J2LZM4</accession>
<comment type="caution">
    <text evidence="10">The sequence shown here is derived from an EMBL/GenBank/DDBJ whole genome shotgun (WGS) entry which is preliminary data.</text>
</comment>
<keyword evidence="6" id="KW-0539">Nucleus</keyword>
<keyword evidence="8" id="KW-1133">Transmembrane helix</keyword>
<evidence type="ECO:0000259" key="9">
    <source>
        <dbReference type="PROSITE" id="PS50157"/>
    </source>
</evidence>
<evidence type="ECO:0000256" key="1">
    <source>
        <dbReference type="ARBA" id="ARBA00004123"/>
    </source>
</evidence>
<dbReference type="EMBL" id="CAKAEH010001443">
    <property type="protein sequence ID" value="CAG9536333.1"/>
    <property type="molecule type" value="Genomic_DNA"/>
</dbReference>
<dbReference type="PANTHER" id="PTHR16515">
    <property type="entry name" value="PR DOMAIN ZINC FINGER PROTEIN"/>
    <property type="match status" value="1"/>
</dbReference>
<dbReference type="OrthoDB" id="5862433at2759"/>
<evidence type="ECO:0000256" key="7">
    <source>
        <dbReference type="PROSITE-ProRule" id="PRU00042"/>
    </source>
</evidence>